<keyword evidence="6 9" id="KW-1133">Transmembrane helix</keyword>
<feature type="transmembrane region" description="Helical" evidence="9">
    <location>
        <begin position="12"/>
        <end position="29"/>
    </location>
</feature>
<dbReference type="PANTHER" id="PTHR30625:SF15">
    <property type="entry name" value="BIOPOLYMER TRANSPORT PROTEIN EXBB"/>
    <property type="match status" value="1"/>
</dbReference>
<evidence type="ECO:0000256" key="2">
    <source>
        <dbReference type="ARBA" id="ARBA00022448"/>
    </source>
</evidence>
<feature type="domain" description="MotA/TolQ/ExbB proton channel" evidence="10">
    <location>
        <begin position="70"/>
        <end position="190"/>
    </location>
</feature>
<dbReference type="InterPro" id="IPR050790">
    <property type="entry name" value="ExbB/TolQ_transport"/>
</dbReference>
<keyword evidence="3" id="KW-1003">Cell membrane</keyword>
<dbReference type="EMBL" id="QNBC01000052">
    <property type="protein sequence ID" value="RKX66201.1"/>
    <property type="molecule type" value="Genomic_DNA"/>
</dbReference>
<keyword evidence="2 8" id="KW-0813">Transport</keyword>
<evidence type="ECO:0000313" key="11">
    <source>
        <dbReference type="EMBL" id="RKX66201.1"/>
    </source>
</evidence>
<gene>
    <name evidence="11" type="ORF">DRP44_04610</name>
</gene>
<keyword evidence="5 8" id="KW-0653">Protein transport</keyword>
<comment type="caution">
    <text evidence="11">The sequence shown here is derived from an EMBL/GenBank/DDBJ whole genome shotgun (WGS) entry which is preliminary data.</text>
</comment>
<comment type="subcellular location">
    <subcellularLocation>
        <location evidence="1">Cell membrane</location>
        <topology evidence="1">Multi-pass membrane protein</topology>
    </subcellularLocation>
    <subcellularLocation>
        <location evidence="8">Membrane</location>
        <topology evidence="8">Multi-pass membrane protein</topology>
    </subcellularLocation>
</comment>
<evidence type="ECO:0000256" key="3">
    <source>
        <dbReference type="ARBA" id="ARBA00022475"/>
    </source>
</evidence>
<dbReference type="Pfam" id="PF01618">
    <property type="entry name" value="MotA_ExbB"/>
    <property type="match status" value="1"/>
</dbReference>
<keyword evidence="4 9" id="KW-0812">Transmembrane</keyword>
<dbReference type="InterPro" id="IPR002898">
    <property type="entry name" value="MotA_ExbB_proton_chnl"/>
</dbReference>
<evidence type="ECO:0000256" key="4">
    <source>
        <dbReference type="ARBA" id="ARBA00022692"/>
    </source>
</evidence>
<evidence type="ECO:0000259" key="10">
    <source>
        <dbReference type="Pfam" id="PF01618"/>
    </source>
</evidence>
<organism evidence="11 12">
    <name type="scientific">candidate division TA06 bacterium</name>
    <dbReference type="NCBI Taxonomy" id="2250710"/>
    <lineage>
        <taxon>Bacteria</taxon>
        <taxon>Bacteria division TA06</taxon>
    </lineage>
</organism>
<dbReference type="Proteomes" id="UP000282321">
    <property type="component" value="Unassembled WGS sequence"/>
</dbReference>
<sequence length="206" mass="22991">MNLLTLVLKSGIVGYLIVLLSVVALAIIIERFLYYRKYRILGDEFMQLYEKQVSEGNLTMLEELCKSYSNTPEARIALFGIRNINNTKGVIKEVMTTNASDEIKLFEKGFDWLSTIASTAPLLGFLGTVTGMIQAFMKIQQLGGTVNASDLAGGIWEALLTTALGLTVGLITVFFYNILISKLERKISNFNHVTALFLTFKENKEE</sequence>
<dbReference type="GO" id="GO:0005886">
    <property type="term" value="C:plasma membrane"/>
    <property type="evidence" value="ECO:0007669"/>
    <property type="project" value="UniProtKB-SubCell"/>
</dbReference>
<evidence type="ECO:0000256" key="8">
    <source>
        <dbReference type="RuleBase" id="RU004057"/>
    </source>
</evidence>
<evidence type="ECO:0000256" key="9">
    <source>
        <dbReference type="SAM" id="Phobius"/>
    </source>
</evidence>
<evidence type="ECO:0000256" key="6">
    <source>
        <dbReference type="ARBA" id="ARBA00022989"/>
    </source>
</evidence>
<accession>A0A660S7Q0</accession>
<feature type="transmembrane region" description="Helical" evidence="9">
    <location>
        <begin position="112"/>
        <end position="135"/>
    </location>
</feature>
<evidence type="ECO:0000313" key="12">
    <source>
        <dbReference type="Proteomes" id="UP000282321"/>
    </source>
</evidence>
<evidence type="ECO:0000256" key="1">
    <source>
        <dbReference type="ARBA" id="ARBA00004651"/>
    </source>
</evidence>
<protein>
    <submittedName>
        <fullName evidence="11">MotA/TolQ/ExbB proton channel family protein</fullName>
    </submittedName>
</protein>
<keyword evidence="7 9" id="KW-0472">Membrane</keyword>
<evidence type="ECO:0000256" key="5">
    <source>
        <dbReference type="ARBA" id="ARBA00022927"/>
    </source>
</evidence>
<comment type="similarity">
    <text evidence="8">Belongs to the exbB/tolQ family.</text>
</comment>
<feature type="transmembrane region" description="Helical" evidence="9">
    <location>
        <begin position="155"/>
        <end position="179"/>
    </location>
</feature>
<evidence type="ECO:0000256" key="7">
    <source>
        <dbReference type="ARBA" id="ARBA00023136"/>
    </source>
</evidence>
<dbReference type="GO" id="GO:0017038">
    <property type="term" value="P:protein import"/>
    <property type="evidence" value="ECO:0007669"/>
    <property type="project" value="TreeGrafter"/>
</dbReference>
<dbReference type="AlphaFoldDB" id="A0A660S7Q0"/>
<name>A0A660S7Q0_UNCT6</name>
<reference evidence="11 12" key="1">
    <citation type="submission" date="2018-06" db="EMBL/GenBank/DDBJ databases">
        <title>Extensive metabolic versatility and redundancy in microbially diverse, dynamic hydrothermal sediments.</title>
        <authorList>
            <person name="Dombrowski N."/>
            <person name="Teske A."/>
            <person name="Baker B.J."/>
        </authorList>
    </citation>
    <scope>NUCLEOTIDE SEQUENCE [LARGE SCALE GENOMIC DNA]</scope>
    <source>
        <strain evidence="11">B35_G9</strain>
    </source>
</reference>
<dbReference type="PANTHER" id="PTHR30625">
    <property type="entry name" value="PROTEIN TOLQ"/>
    <property type="match status" value="1"/>
</dbReference>
<proteinExistence type="inferred from homology"/>